<gene>
    <name evidence="4" type="ORF">SCF082_LOCUS40004</name>
</gene>
<keyword evidence="3" id="KW-0472">Membrane</keyword>
<comment type="caution">
    <text evidence="4">The sequence shown here is derived from an EMBL/GenBank/DDBJ whole genome shotgun (WGS) entry which is preliminary data.</text>
</comment>
<keyword evidence="1" id="KW-0175">Coiled coil</keyword>
<evidence type="ECO:0000313" key="5">
    <source>
        <dbReference type="Proteomes" id="UP001642464"/>
    </source>
</evidence>
<organism evidence="4 5">
    <name type="scientific">Durusdinium trenchii</name>
    <dbReference type="NCBI Taxonomy" id="1381693"/>
    <lineage>
        <taxon>Eukaryota</taxon>
        <taxon>Sar</taxon>
        <taxon>Alveolata</taxon>
        <taxon>Dinophyceae</taxon>
        <taxon>Suessiales</taxon>
        <taxon>Symbiodiniaceae</taxon>
        <taxon>Durusdinium</taxon>
    </lineage>
</organism>
<feature type="coiled-coil region" evidence="1">
    <location>
        <begin position="159"/>
        <end position="207"/>
    </location>
</feature>
<evidence type="ECO:0000256" key="3">
    <source>
        <dbReference type="SAM" id="Phobius"/>
    </source>
</evidence>
<protein>
    <submittedName>
        <fullName evidence="4">Uncharacterized protein</fullName>
    </submittedName>
</protein>
<dbReference type="EMBL" id="CAXAMM010039152">
    <property type="protein sequence ID" value="CAK9084327.1"/>
    <property type="molecule type" value="Genomic_DNA"/>
</dbReference>
<name>A0ABP0Q7W5_9DINO</name>
<keyword evidence="3" id="KW-0812">Transmembrane</keyword>
<reference evidence="4 5" key="1">
    <citation type="submission" date="2024-02" db="EMBL/GenBank/DDBJ databases">
        <authorList>
            <person name="Chen Y."/>
            <person name="Shah S."/>
            <person name="Dougan E. K."/>
            <person name="Thang M."/>
            <person name="Chan C."/>
        </authorList>
    </citation>
    <scope>NUCLEOTIDE SEQUENCE [LARGE SCALE GENOMIC DNA]</scope>
</reference>
<feature type="transmembrane region" description="Helical" evidence="3">
    <location>
        <begin position="86"/>
        <end position="109"/>
    </location>
</feature>
<dbReference type="Proteomes" id="UP001642464">
    <property type="component" value="Unassembled WGS sequence"/>
</dbReference>
<feature type="region of interest" description="Disordered" evidence="2">
    <location>
        <begin position="308"/>
        <end position="346"/>
    </location>
</feature>
<evidence type="ECO:0000256" key="2">
    <source>
        <dbReference type="SAM" id="MobiDB-lite"/>
    </source>
</evidence>
<proteinExistence type="predicted"/>
<evidence type="ECO:0000313" key="4">
    <source>
        <dbReference type="EMBL" id="CAK9084327.1"/>
    </source>
</evidence>
<evidence type="ECO:0000256" key="1">
    <source>
        <dbReference type="SAM" id="Coils"/>
    </source>
</evidence>
<accession>A0ABP0Q7W5</accession>
<feature type="transmembrane region" description="Helical" evidence="3">
    <location>
        <begin position="38"/>
        <end position="66"/>
    </location>
</feature>
<keyword evidence="3" id="KW-1133">Transmembrane helix</keyword>
<feature type="compositionally biased region" description="Low complexity" evidence="2">
    <location>
        <begin position="308"/>
        <end position="337"/>
    </location>
</feature>
<sequence length="346" mass="37179">MSSREAGNTVREMRELFVCNTVLIQEALLLEDEVKASFWFNASGIATVFWLVLMLWTFVLVFGWTFVPGQTAFDAAAAGSANFCGAWASVLVARIAAILDIFFLVINLLTVANWMATRLVASEGFVKAVSQKAREIDRKGLGFPVAELVVKALLLRGRSETLGAKLSIAEAEKSELEQEKSVLEAQLEQLQVQISARTAEVEAIKAQADEAKASGVGDPLGFQRGLQALETADVEELGSKWKEQGKKAVEDAQARAAAVTQKTTEELDRLLARFMELVQQVQDSQAFQSASSQLQTATEQTMASAQQLSAAAAPALQQGMASASQAAQQGMQTASQAVAQAKEAMS</sequence>
<keyword evidence="5" id="KW-1185">Reference proteome</keyword>